<dbReference type="AlphaFoldDB" id="A0A099T2U6"/>
<dbReference type="Gene3D" id="3.30.950.10">
    <property type="entry name" value="Methyltransferase, Cobalt-precorrin-4 Transmethylase, Domain 2"/>
    <property type="match status" value="1"/>
</dbReference>
<reference evidence="7 8" key="1">
    <citation type="submission" date="2014-09" db="EMBL/GenBank/DDBJ databases">
        <title>Draft genome sequence of an obligately methylotrophic methanogen, Methanococcoides methylutens, isolated from marine sediment.</title>
        <authorList>
            <person name="Guan Y."/>
            <person name="Ngugi D.K."/>
            <person name="Blom J."/>
            <person name="Ali S."/>
            <person name="Ferry J.G."/>
            <person name="Stingl U."/>
        </authorList>
    </citation>
    <scope>NUCLEOTIDE SEQUENCE [LARGE SCALE GENOMIC DNA]</scope>
    <source>
        <strain evidence="7 8">DSM 2657</strain>
    </source>
</reference>
<evidence type="ECO:0000256" key="1">
    <source>
        <dbReference type="ARBA" id="ARBA00005879"/>
    </source>
</evidence>
<keyword evidence="3 7" id="KW-0489">Methyltransferase</keyword>
<keyword evidence="8" id="KW-1185">Reference proteome</keyword>
<dbReference type="InterPro" id="IPR014777">
    <property type="entry name" value="4pyrrole_Mease_sub1"/>
</dbReference>
<evidence type="ECO:0000256" key="3">
    <source>
        <dbReference type="ARBA" id="ARBA00022603"/>
    </source>
</evidence>
<sequence>MTDNVITFVGAGPGNPKLITLLGREKLEEADLVVYAGSLVNPEVVNYCKGEKVDSYGLTLDEITKKMADAIKEGKKVVRLHSGDPSLYGNVVEQMEELKKYDITVERVPGVSSVFATAAALGTQLTLNGVSDTLIITRPAGKTLEEDDLKGLSKHNTTMAVFLGTQKIEEIMEKVEYSDDTPVAVVFHASWPDQKIIYGTVADIAQKVKDEGIIRSAMILIGGVVDPVDYRRSHLYGVAQEPL</sequence>
<comment type="similarity">
    <text evidence="1">Belongs to the precorrin methyltransferase family.</text>
</comment>
<dbReference type="PANTHER" id="PTHR45790">
    <property type="entry name" value="SIROHEME SYNTHASE-RELATED"/>
    <property type="match status" value="1"/>
</dbReference>
<dbReference type="Proteomes" id="UP000029859">
    <property type="component" value="Unassembled WGS sequence"/>
</dbReference>
<dbReference type="GO" id="GO:0032259">
    <property type="term" value="P:methylation"/>
    <property type="evidence" value="ECO:0007669"/>
    <property type="project" value="UniProtKB-KW"/>
</dbReference>
<gene>
    <name evidence="7" type="ORF">LI82_01420</name>
</gene>
<name>A0A099T2U6_METMT</name>
<keyword evidence="4 7" id="KW-0808">Transferase</keyword>
<keyword evidence="2" id="KW-0169">Cobalamin biosynthesis</keyword>
<dbReference type="OrthoDB" id="6633at2157"/>
<evidence type="ECO:0000313" key="8">
    <source>
        <dbReference type="Proteomes" id="UP000029859"/>
    </source>
</evidence>
<evidence type="ECO:0000313" key="7">
    <source>
        <dbReference type="EMBL" id="KGK99442.1"/>
    </source>
</evidence>
<protein>
    <submittedName>
        <fullName evidence="7">Cobalt-precorrin-4 C(11)-methyltransferase</fullName>
    </submittedName>
</protein>
<dbReference type="EMBL" id="JRHO01000005">
    <property type="protein sequence ID" value="KGK99442.1"/>
    <property type="molecule type" value="Genomic_DNA"/>
</dbReference>
<comment type="caution">
    <text evidence="7">The sequence shown here is derived from an EMBL/GenBank/DDBJ whole genome shotgun (WGS) entry which is preliminary data.</text>
</comment>
<evidence type="ECO:0000256" key="4">
    <source>
        <dbReference type="ARBA" id="ARBA00022679"/>
    </source>
</evidence>
<dbReference type="SUPFAM" id="SSF53790">
    <property type="entry name" value="Tetrapyrrole methylase"/>
    <property type="match status" value="1"/>
</dbReference>
<dbReference type="GO" id="GO:0009236">
    <property type="term" value="P:cobalamin biosynthetic process"/>
    <property type="evidence" value="ECO:0007669"/>
    <property type="project" value="UniProtKB-KW"/>
</dbReference>
<keyword evidence="5" id="KW-0949">S-adenosyl-L-methionine</keyword>
<dbReference type="InterPro" id="IPR000878">
    <property type="entry name" value="4pyrrol_Mease"/>
</dbReference>
<feature type="domain" description="Tetrapyrrole methylase" evidence="6">
    <location>
        <begin position="6"/>
        <end position="204"/>
    </location>
</feature>
<accession>A0A099T2U6</accession>
<dbReference type="NCBIfam" id="TIGR01465">
    <property type="entry name" value="cobM_cbiF"/>
    <property type="match status" value="1"/>
</dbReference>
<dbReference type="InterPro" id="IPR050161">
    <property type="entry name" value="Siro_Cobalamin_biosynth"/>
</dbReference>
<dbReference type="Pfam" id="PF00590">
    <property type="entry name" value="TP_methylase"/>
    <property type="match status" value="1"/>
</dbReference>
<evidence type="ECO:0000256" key="2">
    <source>
        <dbReference type="ARBA" id="ARBA00022573"/>
    </source>
</evidence>
<dbReference type="RefSeq" id="WP_048193180.1">
    <property type="nucleotide sequence ID" value="NZ_CAAGSM010000007.1"/>
</dbReference>
<dbReference type="InterPro" id="IPR035996">
    <property type="entry name" value="4pyrrol_Methylase_sf"/>
</dbReference>
<evidence type="ECO:0000256" key="5">
    <source>
        <dbReference type="ARBA" id="ARBA00022691"/>
    </source>
</evidence>
<dbReference type="InterPro" id="IPR006362">
    <property type="entry name" value="Cbl_synth_CobM/CibF"/>
</dbReference>
<dbReference type="CDD" id="cd11641">
    <property type="entry name" value="Precorrin-4_C11-MT"/>
    <property type="match status" value="1"/>
</dbReference>
<dbReference type="GO" id="GO:0046026">
    <property type="term" value="F:precorrin-4 C11-methyltransferase activity"/>
    <property type="evidence" value="ECO:0007669"/>
    <property type="project" value="InterPro"/>
</dbReference>
<dbReference type="PANTHER" id="PTHR45790:SF4">
    <property type="entry name" value="COBALT-PRECORRIN-4 C(11)-METHYLTRANSFERASE"/>
    <property type="match status" value="1"/>
</dbReference>
<organism evidence="7 8">
    <name type="scientific">Methanococcoides methylutens</name>
    <dbReference type="NCBI Taxonomy" id="2226"/>
    <lineage>
        <taxon>Archaea</taxon>
        <taxon>Methanobacteriati</taxon>
        <taxon>Methanobacteriota</taxon>
        <taxon>Stenosarchaea group</taxon>
        <taxon>Methanomicrobia</taxon>
        <taxon>Methanosarcinales</taxon>
        <taxon>Methanosarcinaceae</taxon>
        <taxon>Methanococcoides</taxon>
    </lineage>
</organism>
<dbReference type="Gene3D" id="3.40.1010.10">
    <property type="entry name" value="Cobalt-precorrin-4 Transmethylase, Domain 1"/>
    <property type="match status" value="1"/>
</dbReference>
<dbReference type="InterPro" id="IPR014776">
    <property type="entry name" value="4pyrrole_Mease_sub2"/>
</dbReference>
<evidence type="ECO:0000259" key="6">
    <source>
        <dbReference type="Pfam" id="PF00590"/>
    </source>
</evidence>
<proteinExistence type="inferred from homology"/>